<feature type="region of interest" description="Disordered" evidence="1">
    <location>
        <begin position="435"/>
        <end position="457"/>
    </location>
</feature>
<keyword evidence="2" id="KW-1133">Transmembrane helix</keyword>
<feature type="transmembrane region" description="Helical" evidence="2">
    <location>
        <begin position="691"/>
        <end position="714"/>
    </location>
</feature>
<dbReference type="VEuPathDB" id="PiroplasmaDB:BEWA_015740"/>
<feature type="compositionally biased region" description="Low complexity" evidence="1">
    <location>
        <begin position="509"/>
        <end position="520"/>
    </location>
</feature>
<dbReference type="GeneID" id="15802677"/>
<dbReference type="EMBL" id="ACOU01000004">
    <property type="protein sequence ID" value="EKX73013.1"/>
    <property type="molecule type" value="Genomic_DNA"/>
</dbReference>
<keyword evidence="2" id="KW-0812">Transmembrane</keyword>
<evidence type="ECO:0000313" key="4">
    <source>
        <dbReference type="Proteomes" id="UP000031512"/>
    </source>
</evidence>
<dbReference type="eggNOG" id="KOG1366">
    <property type="taxonomic scope" value="Eukaryota"/>
</dbReference>
<evidence type="ECO:0000256" key="2">
    <source>
        <dbReference type="SAM" id="Phobius"/>
    </source>
</evidence>
<dbReference type="Proteomes" id="UP000031512">
    <property type="component" value="Unassembled WGS sequence"/>
</dbReference>
<organism evidence="3 4">
    <name type="scientific">Theileria equi strain WA</name>
    <dbReference type="NCBI Taxonomy" id="1537102"/>
    <lineage>
        <taxon>Eukaryota</taxon>
        <taxon>Sar</taxon>
        <taxon>Alveolata</taxon>
        <taxon>Apicomplexa</taxon>
        <taxon>Aconoidasida</taxon>
        <taxon>Piroplasmida</taxon>
        <taxon>Theileriidae</taxon>
        <taxon>Theileria</taxon>
    </lineage>
</organism>
<feature type="compositionally biased region" description="Polar residues" evidence="1">
    <location>
        <begin position="492"/>
        <end position="508"/>
    </location>
</feature>
<dbReference type="RefSeq" id="XP_004832465.1">
    <property type="nucleotide sequence ID" value="XM_004832408.1"/>
</dbReference>
<comment type="caution">
    <text evidence="3">The sequence shown here is derived from an EMBL/GenBank/DDBJ whole genome shotgun (WGS) entry which is preliminary data.</text>
</comment>
<reference evidence="3 4" key="1">
    <citation type="journal article" date="2012" name="BMC Genomics">
        <title>Comparative genomic analysis and phylogenetic position of Theileria equi.</title>
        <authorList>
            <person name="Kappmeyer L.S."/>
            <person name="Thiagarajan M."/>
            <person name="Herndon D.R."/>
            <person name="Ramsay J.D."/>
            <person name="Caler E."/>
            <person name="Djikeng A."/>
            <person name="Gillespie J.J."/>
            <person name="Lau A.O."/>
            <person name="Roalson E.H."/>
            <person name="Silva J.C."/>
            <person name="Silva M.G."/>
            <person name="Suarez C.E."/>
            <person name="Ueti M.W."/>
            <person name="Nene V.M."/>
            <person name="Mealey R.H."/>
            <person name="Knowles D.P."/>
            <person name="Brayton K.A."/>
        </authorList>
    </citation>
    <scope>NUCLEOTIDE SEQUENCE [LARGE SCALE GENOMIC DNA]</scope>
    <source>
        <strain evidence="3 4">WA</strain>
    </source>
</reference>
<feature type="compositionally biased region" description="Polar residues" evidence="1">
    <location>
        <begin position="644"/>
        <end position="653"/>
    </location>
</feature>
<evidence type="ECO:0000256" key="1">
    <source>
        <dbReference type="SAM" id="MobiDB-lite"/>
    </source>
</evidence>
<sequence>MSATAHIQNKRSKGETGGSEEICIKDNDASLKNLYSDLRNSCYRTRNHKNTTRPRLIKSLKYGSEELKDEGGSLLISKHTGIRVVSVYYSETYDNNPQVINKPLLLRLVIRDNGTHQWYENTGEKSNTKWKKIQKHPFYQGNKATDALKKKLNELTCRFYNRHFLDIYEAGSYKCACNNTVNVSKEDIRGVAGYTKYTHSYEAKPNSVRYDNTVLILKDDNIPIPLDDEIIKNLTIHYWDEDTKHRKKPLLMEVAVGFFGNGLVPLANDGEENNKNWSMIKSADGGYLSKLSQTELPLILQGQKCKLFRPAKIDVSACDTREYENVECKNKKCRKDCPKNIKVDKYHLETLKNYTAKAHTYTNGGDNKTFTVTGFTDGPSKTNIPAELPIWDVTGVIVFFLQCPKDPNDKAGKTPLLIYVKSKSGTQETHKWYKNEGGNSWTVEGRLGSNDPQTASRNGLEDILDKIKSTLGLSCPGDIKIVEKQQEEAKTLTQQIQKSQPESLTTPVGSSQGSTGSASQHEGVSKTSGSGIAELVGHIDELLKTVSPLIKLGSDGSALVGLIASNAALRLANTALASESAHAVVAKSDKGEISTSDAGDSVGKNDEGGHLDARTDSHEQTQDNVVQPSVDSPNKSPLDAPQERPNSSEQANTKGDVGKPRVGEDHASTPAAISLDSDSSGSGKSNPDLKIVVGVPTGILVTSALACFAGWKLYNRFKGDPWVRQI</sequence>
<keyword evidence="2" id="KW-0472">Membrane</keyword>
<name>L1LCW2_THEEQ</name>
<feature type="compositionally biased region" description="Basic and acidic residues" evidence="1">
    <location>
        <begin position="603"/>
        <end position="621"/>
    </location>
</feature>
<feature type="region of interest" description="Disordered" evidence="1">
    <location>
        <begin position="583"/>
        <end position="666"/>
    </location>
</feature>
<protein>
    <submittedName>
        <fullName evidence="3">Uncharacterized protein</fullName>
    </submittedName>
</protein>
<feature type="compositionally biased region" description="Polar residues" evidence="1">
    <location>
        <begin position="622"/>
        <end position="635"/>
    </location>
</feature>
<keyword evidence="4" id="KW-1185">Reference proteome</keyword>
<dbReference type="KEGG" id="beq:BEWA_015740"/>
<feature type="region of interest" description="Disordered" evidence="1">
    <location>
        <begin position="1"/>
        <end position="20"/>
    </location>
</feature>
<gene>
    <name evidence="3" type="ORF">BEWA_015740</name>
</gene>
<feature type="compositionally biased region" description="Basic and acidic residues" evidence="1">
    <location>
        <begin position="656"/>
        <end position="666"/>
    </location>
</feature>
<feature type="region of interest" description="Disordered" evidence="1">
    <location>
        <begin position="492"/>
        <end position="528"/>
    </location>
</feature>
<accession>L1LCW2</accession>
<evidence type="ECO:0000313" key="3">
    <source>
        <dbReference type="EMBL" id="EKX73013.1"/>
    </source>
</evidence>
<proteinExistence type="predicted"/>
<dbReference type="AlphaFoldDB" id="L1LCW2"/>